<evidence type="ECO:0000256" key="9">
    <source>
        <dbReference type="RuleBase" id="RU003357"/>
    </source>
</evidence>
<keyword evidence="6 8" id="KW-0472">Membrane</keyword>
<dbReference type="EMBL" id="FQUM01000003">
    <property type="protein sequence ID" value="SHE93831.1"/>
    <property type="molecule type" value="Genomic_DNA"/>
</dbReference>
<keyword evidence="13" id="KW-1185">Reference proteome</keyword>
<keyword evidence="2 8" id="KW-0813">Transport</keyword>
<keyword evidence="4 8" id="KW-0812">Transmembrane</keyword>
<dbReference type="STRING" id="1484053.SAMN05444274_10331"/>
<dbReference type="GO" id="GO:0009279">
    <property type="term" value="C:cell outer membrane"/>
    <property type="evidence" value="ECO:0007669"/>
    <property type="project" value="UniProtKB-SubCell"/>
</dbReference>
<dbReference type="AlphaFoldDB" id="A0A1M4XK84"/>
<reference evidence="13" key="1">
    <citation type="submission" date="2016-11" db="EMBL/GenBank/DDBJ databases">
        <authorList>
            <person name="Varghese N."/>
            <person name="Submissions S."/>
        </authorList>
    </citation>
    <scope>NUCLEOTIDE SEQUENCE [LARGE SCALE GENOMIC DNA]</scope>
    <source>
        <strain evidence="13">DSM 26910</strain>
    </source>
</reference>
<comment type="similarity">
    <text evidence="8 9">Belongs to the TonB-dependent receptor family.</text>
</comment>
<dbReference type="Proteomes" id="UP000184164">
    <property type="component" value="Unassembled WGS sequence"/>
</dbReference>
<evidence type="ECO:0000313" key="12">
    <source>
        <dbReference type="EMBL" id="SHE93831.1"/>
    </source>
</evidence>
<dbReference type="InterPro" id="IPR023997">
    <property type="entry name" value="TonB-dep_OMP_SusC/RagA_CS"/>
</dbReference>
<evidence type="ECO:0000256" key="5">
    <source>
        <dbReference type="ARBA" id="ARBA00023077"/>
    </source>
</evidence>
<evidence type="ECO:0000256" key="2">
    <source>
        <dbReference type="ARBA" id="ARBA00022448"/>
    </source>
</evidence>
<evidence type="ECO:0000256" key="4">
    <source>
        <dbReference type="ARBA" id="ARBA00022692"/>
    </source>
</evidence>
<keyword evidence="3 8" id="KW-1134">Transmembrane beta strand</keyword>
<keyword evidence="7 8" id="KW-0998">Cell outer membrane</keyword>
<dbReference type="Gene3D" id="2.60.40.1120">
    <property type="entry name" value="Carboxypeptidase-like, regulatory domain"/>
    <property type="match status" value="1"/>
</dbReference>
<dbReference type="OrthoDB" id="9768177at2"/>
<dbReference type="Gene3D" id="2.40.170.20">
    <property type="entry name" value="TonB-dependent receptor, beta-barrel domain"/>
    <property type="match status" value="1"/>
</dbReference>
<dbReference type="Pfam" id="PF07715">
    <property type="entry name" value="Plug"/>
    <property type="match status" value="1"/>
</dbReference>
<proteinExistence type="inferred from homology"/>
<evidence type="ECO:0000313" key="13">
    <source>
        <dbReference type="Proteomes" id="UP000184164"/>
    </source>
</evidence>
<evidence type="ECO:0000256" key="8">
    <source>
        <dbReference type="PROSITE-ProRule" id="PRU01360"/>
    </source>
</evidence>
<evidence type="ECO:0000259" key="11">
    <source>
        <dbReference type="Pfam" id="PF07715"/>
    </source>
</evidence>
<dbReference type="InterPro" id="IPR036942">
    <property type="entry name" value="Beta-barrel_TonB_sf"/>
</dbReference>
<name>A0A1M4XK84_9BACT</name>
<dbReference type="InterPro" id="IPR037066">
    <property type="entry name" value="Plug_dom_sf"/>
</dbReference>
<dbReference type="NCBIfam" id="TIGR04056">
    <property type="entry name" value="OMP_RagA_SusC"/>
    <property type="match status" value="1"/>
</dbReference>
<dbReference type="RefSeq" id="WP_072999972.1">
    <property type="nucleotide sequence ID" value="NZ_FQUM01000003.1"/>
</dbReference>
<dbReference type="NCBIfam" id="TIGR04057">
    <property type="entry name" value="SusC_RagA_signa"/>
    <property type="match status" value="1"/>
</dbReference>
<sequence>MKKSKTGYLVFLKRLTGIHFFKVMRVTVFLILLGVSNVFASSTYSQSTKFTFHLKNISLDQLFEEIQNNSEFNIFYKNSQVDKNLRVDIAASEASVESILTQAFEEINLDFKILDRQIVIFSKQNSPEEIEAEELNQVQPQQKTVSGKVTDSNGQTLPGVTIIVAGTTVGTVTDPDGQFSLSVPDDARTLKFSFVGMKAKEIEVGNQTIFNVVMNEEAIGLEEVVAIGYGVQSKREIVGSISKVGSEDIAGKQIVSFEQALQGQAAGVNVTQGTGMAGSGSVVRIRGIASINASGDPLYVVDGIPISQDMFSLNATTWGMNPNPLSSINPNDIESIEVLKDAAACGIYGSRGSNGVIIITTKKAKGSKLEINFSTKHGLSTPTKDPNVVGTEDWMQMYQEAWENDGNTGVPQNLPGNLTWEQAKQNNTDWWKEITHVGYKKEYNLSASFGISNKLKAYVSGSYNNNESYIKHNAFERYTGKINLSYNPSPKLNLAVSTMLANTKTDLVGDPWSGGTGAAMGTALPIYPIYNEDETYFKGAGNDANPLMVSELMDVYNDETRTINSLSLNYAPFKKLSFSFNGAVDYLKFLNNGFENKYLRSVNGDYTWNSRTNILNYNYNIIANYNTTIGENEFVFMLGNEMQYSKTTGERNEYDYDPESSNPENIIDYGIQEWRFLSCFGRINYKYKDRYIAQASLRFDGSSRFGANNKFGTFPTLALGWIASEEEFVKNIISEDILSFLKFKASYGYTGNSDIPNYEHIGTYVTPTSNSSYYNDMAVRYPSKYSNPDLKWEITKNLDLAIETQLWGGRVAAEVAYFLKNSEDVFINVSVSQTTGYREQWKNIAKIRNEGLEFNITTRNIVGNSPGDFRWTTKFNIATIDNEVADLGGLTSQEIGGGANDTRIMLGYPIGTMRMVRFSRIDSEDGRPIYLDREGNETKTYIFAGENGYAMPAGKLIPDFTGGVTNTFEYKGFSLSALFTFSYGAQLYDAAAKRQMTLMSNWNFRTDGFDRWQNPGDDAKYPRLTLDGNNWGASEQWFNTSMWIYDASYIRLKNLRFAYDLPSRFLNKLHLSSGQISITGTNLLTFTNFPGIDPEVARDFNDARDRNMSPNATYLTVPQEKIYSLGLNISF</sequence>
<feature type="domain" description="TonB-dependent receptor-like beta-barrel" evidence="10">
    <location>
        <begin position="550"/>
        <end position="1083"/>
    </location>
</feature>
<evidence type="ECO:0000256" key="1">
    <source>
        <dbReference type="ARBA" id="ARBA00004571"/>
    </source>
</evidence>
<dbReference type="InterPro" id="IPR000531">
    <property type="entry name" value="Beta-barrel_TonB"/>
</dbReference>
<dbReference type="SUPFAM" id="SSF49464">
    <property type="entry name" value="Carboxypeptidase regulatory domain-like"/>
    <property type="match status" value="1"/>
</dbReference>
<evidence type="ECO:0000259" key="10">
    <source>
        <dbReference type="Pfam" id="PF00593"/>
    </source>
</evidence>
<dbReference type="InterPro" id="IPR012910">
    <property type="entry name" value="Plug_dom"/>
</dbReference>
<comment type="subcellular location">
    <subcellularLocation>
        <location evidence="1 8">Cell outer membrane</location>
        <topology evidence="1 8">Multi-pass membrane protein</topology>
    </subcellularLocation>
</comment>
<protein>
    <submittedName>
        <fullName evidence="12">TonB-linked outer membrane protein, SusC/RagA family</fullName>
    </submittedName>
</protein>
<dbReference type="InterPro" id="IPR039426">
    <property type="entry name" value="TonB-dep_rcpt-like"/>
</dbReference>
<accession>A0A1M4XK84</accession>
<dbReference type="Pfam" id="PF00593">
    <property type="entry name" value="TonB_dep_Rec_b-barrel"/>
    <property type="match status" value="1"/>
</dbReference>
<dbReference type="InterPro" id="IPR008969">
    <property type="entry name" value="CarboxyPept-like_regulatory"/>
</dbReference>
<evidence type="ECO:0000256" key="7">
    <source>
        <dbReference type="ARBA" id="ARBA00023237"/>
    </source>
</evidence>
<dbReference type="InterPro" id="IPR023996">
    <property type="entry name" value="TonB-dep_OMP_SusC/RagA"/>
</dbReference>
<dbReference type="SUPFAM" id="SSF56935">
    <property type="entry name" value="Porins"/>
    <property type="match status" value="1"/>
</dbReference>
<organism evidence="12 13">
    <name type="scientific">Mariniphaga anaerophila</name>
    <dbReference type="NCBI Taxonomy" id="1484053"/>
    <lineage>
        <taxon>Bacteria</taxon>
        <taxon>Pseudomonadati</taxon>
        <taxon>Bacteroidota</taxon>
        <taxon>Bacteroidia</taxon>
        <taxon>Marinilabiliales</taxon>
        <taxon>Prolixibacteraceae</taxon>
        <taxon>Mariniphaga</taxon>
    </lineage>
</organism>
<gene>
    <name evidence="12" type="ORF">SAMN05444274_10331</name>
</gene>
<dbReference type="PROSITE" id="PS52016">
    <property type="entry name" value="TONB_DEPENDENT_REC_3"/>
    <property type="match status" value="1"/>
</dbReference>
<dbReference type="Pfam" id="PF13715">
    <property type="entry name" value="CarbopepD_reg_2"/>
    <property type="match status" value="1"/>
</dbReference>
<dbReference type="Gene3D" id="2.170.130.10">
    <property type="entry name" value="TonB-dependent receptor, plug domain"/>
    <property type="match status" value="1"/>
</dbReference>
<keyword evidence="5 9" id="KW-0798">TonB box</keyword>
<feature type="domain" description="TonB-dependent receptor plug" evidence="11">
    <location>
        <begin position="234"/>
        <end position="356"/>
    </location>
</feature>
<evidence type="ECO:0000256" key="3">
    <source>
        <dbReference type="ARBA" id="ARBA00022452"/>
    </source>
</evidence>
<evidence type="ECO:0000256" key="6">
    <source>
        <dbReference type="ARBA" id="ARBA00023136"/>
    </source>
</evidence>